<organism evidence="2 3">
    <name type="scientific">Portunus trituberculatus</name>
    <name type="common">Swimming crab</name>
    <name type="synonym">Neptunus trituberculatus</name>
    <dbReference type="NCBI Taxonomy" id="210409"/>
    <lineage>
        <taxon>Eukaryota</taxon>
        <taxon>Metazoa</taxon>
        <taxon>Ecdysozoa</taxon>
        <taxon>Arthropoda</taxon>
        <taxon>Crustacea</taxon>
        <taxon>Multicrustacea</taxon>
        <taxon>Malacostraca</taxon>
        <taxon>Eumalacostraca</taxon>
        <taxon>Eucarida</taxon>
        <taxon>Decapoda</taxon>
        <taxon>Pleocyemata</taxon>
        <taxon>Brachyura</taxon>
        <taxon>Eubrachyura</taxon>
        <taxon>Portunoidea</taxon>
        <taxon>Portunidae</taxon>
        <taxon>Portuninae</taxon>
        <taxon>Portunus</taxon>
    </lineage>
</organism>
<evidence type="ECO:0000313" key="3">
    <source>
        <dbReference type="Proteomes" id="UP000324222"/>
    </source>
</evidence>
<sequence length="101" mass="11312">MTRYNGQIHITTNRARLRPPAKKEKEPVAAKSVTFSAGGWSPADSQAPGHPHQWANLNQRHFLERQQETVQIQLSPYAITAWPGYTPTQLPGKLALPPCSW</sequence>
<name>A0A5B7HZ61_PORTR</name>
<proteinExistence type="predicted"/>
<evidence type="ECO:0000256" key="1">
    <source>
        <dbReference type="SAM" id="MobiDB-lite"/>
    </source>
</evidence>
<evidence type="ECO:0000313" key="2">
    <source>
        <dbReference type="EMBL" id="MPC74989.1"/>
    </source>
</evidence>
<reference evidence="2 3" key="1">
    <citation type="submission" date="2019-05" db="EMBL/GenBank/DDBJ databases">
        <title>Another draft genome of Portunus trituberculatus and its Hox gene families provides insights of decapod evolution.</title>
        <authorList>
            <person name="Jeong J.-H."/>
            <person name="Song I."/>
            <person name="Kim S."/>
            <person name="Choi T."/>
            <person name="Kim D."/>
            <person name="Ryu S."/>
            <person name="Kim W."/>
        </authorList>
    </citation>
    <scope>NUCLEOTIDE SEQUENCE [LARGE SCALE GENOMIC DNA]</scope>
    <source>
        <tissue evidence="2">Muscle</tissue>
    </source>
</reference>
<dbReference type="EMBL" id="VSRR010040140">
    <property type="protein sequence ID" value="MPC74989.1"/>
    <property type="molecule type" value="Genomic_DNA"/>
</dbReference>
<feature type="region of interest" description="Disordered" evidence="1">
    <location>
        <begin position="1"/>
        <end position="31"/>
    </location>
</feature>
<accession>A0A5B7HZ61</accession>
<feature type="compositionally biased region" description="Polar residues" evidence="1">
    <location>
        <begin position="1"/>
        <end position="14"/>
    </location>
</feature>
<protein>
    <submittedName>
        <fullName evidence="2">Uncharacterized protein</fullName>
    </submittedName>
</protein>
<keyword evidence="3" id="KW-1185">Reference proteome</keyword>
<comment type="caution">
    <text evidence="2">The sequence shown here is derived from an EMBL/GenBank/DDBJ whole genome shotgun (WGS) entry which is preliminary data.</text>
</comment>
<gene>
    <name evidence="2" type="ORF">E2C01_069372</name>
</gene>
<dbReference type="Proteomes" id="UP000324222">
    <property type="component" value="Unassembled WGS sequence"/>
</dbReference>
<dbReference type="AlphaFoldDB" id="A0A5B7HZ61"/>